<dbReference type="Proteomes" id="UP000007014">
    <property type="component" value="Chromosome 19"/>
</dbReference>
<dbReference type="GeneID" id="16997494"/>
<dbReference type="SMART" id="SM00279">
    <property type="entry name" value="HhH2"/>
    <property type="match status" value="1"/>
</dbReference>
<feature type="compositionally biased region" description="Low complexity" evidence="10">
    <location>
        <begin position="1097"/>
        <end position="1106"/>
    </location>
</feature>
<dbReference type="InterPro" id="IPR006085">
    <property type="entry name" value="XPG_DNA_repair_N"/>
</dbReference>
<dbReference type="GO" id="GO:0006289">
    <property type="term" value="P:nucleotide-excision repair"/>
    <property type="evidence" value="ECO:0007669"/>
    <property type="project" value="InterPro"/>
</dbReference>
<evidence type="ECO:0000313" key="13">
    <source>
        <dbReference type="EMBL" id="BAM82843.1"/>
    </source>
</evidence>
<evidence type="ECO:0000256" key="10">
    <source>
        <dbReference type="SAM" id="MobiDB-lite"/>
    </source>
</evidence>
<reference evidence="13 14" key="2">
    <citation type="journal article" date="2007" name="BMC Biol.">
        <title>A 100%-complete sequence reveals unusually simple genomic features in the hot-spring red alga Cyanidioschyzon merolae.</title>
        <authorList>
            <person name="Nozaki H."/>
            <person name="Takano H."/>
            <person name="Misumi O."/>
            <person name="Terasawa K."/>
            <person name="Matsuzaki M."/>
            <person name="Maruyama S."/>
            <person name="Nishida K."/>
            <person name="Yagisawa F."/>
            <person name="Yoshida Y."/>
            <person name="Fujiwara T."/>
            <person name="Takio S."/>
            <person name="Tamura K."/>
            <person name="Chung S.J."/>
            <person name="Nakamura S."/>
            <person name="Kuroiwa H."/>
            <person name="Tanaka K."/>
            <person name="Sato N."/>
            <person name="Kuroiwa T."/>
        </authorList>
    </citation>
    <scope>NUCLEOTIDE SEQUENCE [LARGE SCALE GENOMIC DNA]</scope>
    <source>
        <strain evidence="13 14">10D</strain>
    </source>
</reference>
<dbReference type="InterPro" id="IPR029060">
    <property type="entry name" value="PIN-like_dom_sf"/>
</dbReference>
<keyword evidence="4" id="KW-0540">Nuclease</keyword>
<dbReference type="InterPro" id="IPR006084">
    <property type="entry name" value="XPG/Rad2"/>
</dbReference>
<evidence type="ECO:0000313" key="14">
    <source>
        <dbReference type="Proteomes" id="UP000007014"/>
    </source>
</evidence>
<dbReference type="GO" id="GO:0004520">
    <property type="term" value="F:DNA endonuclease activity"/>
    <property type="evidence" value="ECO:0007669"/>
    <property type="project" value="TreeGrafter"/>
</dbReference>
<reference evidence="13 14" key="1">
    <citation type="journal article" date="2004" name="Nature">
        <title>Genome sequence of the ultrasmall unicellular red alga Cyanidioschyzon merolae 10D.</title>
        <authorList>
            <person name="Matsuzaki M."/>
            <person name="Misumi O."/>
            <person name="Shin-i T."/>
            <person name="Maruyama S."/>
            <person name="Takahara M."/>
            <person name="Miyagishima S."/>
            <person name="Mori T."/>
            <person name="Nishida K."/>
            <person name="Yagisawa F."/>
            <person name="Nishida K."/>
            <person name="Yoshida Y."/>
            <person name="Nishimura Y."/>
            <person name="Nakao S."/>
            <person name="Kobayashi T."/>
            <person name="Momoyama Y."/>
            <person name="Higashiyama T."/>
            <person name="Minoda A."/>
            <person name="Sano M."/>
            <person name="Nomoto H."/>
            <person name="Oishi K."/>
            <person name="Hayashi H."/>
            <person name="Ohta F."/>
            <person name="Nishizaka S."/>
            <person name="Haga S."/>
            <person name="Miura S."/>
            <person name="Morishita T."/>
            <person name="Kabeya Y."/>
            <person name="Terasawa K."/>
            <person name="Suzuki Y."/>
            <person name="Ishii Y."/>
            <person name="Asakawa S."/>
            <person name="Takano H."/>
            <person name="Ohta N."/>
            <person name="Kuroiwa H."/>
            <person name="Tanaka K."/>
            <person name="Shimizu N."/>
            <person name="Sugano S."/>
            <person name="Sato N."/>
            <person name="Nozaki H."/>
            <person name="Ogasawara N."/>
            <person name="Kohara Y."/>
            <person name="Kuroiwa T."/>
        </authorList>
    </citation>
    <scope>NUCLEOTIDE SEQUENCE [LARGE SCALE GENOMIC DNA]</scope>
    <source>
        <strain evidence="13 14">10D</strain>
    </source>
</reference>
<dbReference type="OMA" id="PNSMDFS"/>
<evidence type="ECO:0000256" key="2">
    <source>
        <dbReference type="ARBA" id="ARBA00004123"/>
    </source>
</evidence>
<dbReference type="PRINTS" id="PR00066">
    <property type="entry name" value="XRODRMPGMNTG"/>
</dbReference>
<dbReference type="InterPro" id="IPR008918">
    <property type="entry name" value="HhH2"/>
</dbReference>
<feature type="region of interest" description="Disordered" evidence="10">
    <location>
        <begin position="432"/>
        <end position="452"/>
    </location>
</feature>
<protein>
    <submittedName>
        <fullName evidence="13">Probable excision repair protein ERCC5</fullName>
    </submittedName>
</protein>
<feature type="region of interest" description="Disordered" evidence="10">
    <location>
        <begin position="624"/>
        <end position="654"/>
    </location>
</feature>
<feature type="compositionally biased region" description="Polar residues" evidence="10">
    <location>
        <begin position="466"/>
        <end position="476"/>
    </location>
</feature>
<dbReference type="GO" id="GO:0016787">
    <property type="term" value="F:hydrolase activity"/>
    <property type="evidence" value="ECO:0007669"/>
    <property type="project" value="UniProtKB-KW"/>
</dbReference>
<feature type="domain" description="XPG N-terminal" evidence="12">
    <location>
        <begin position="1"/>
        <end position="99"/>
    </location>
</feature>
<evidence type="ECO:0000256" key="3">
    <source>
        <dbReference type="ARBA" id="ARBA00005283"/>
    </source>
</evidence>
<comment type="similarity">
    <text evidence="3">Belongs to the XPG/RAD2 endonuclease family. XPG subfamily.</text>
</comment>
<evidence type="ECO:0000256" key="7">
    <source>
        <dbReference type="ARBA" id="ARBA00022801"/>
    </source>
</evidence>
<accession>M1VLZ4</accession>
<dbReference type="GO" id="GO:0046872">
    <property type="term" value="F:metal ion binding"/>
    <property type="evidence" value="ECO:0007669"/>
    <property type="project" value="UniProtKB-KW"/>
</dbReference>
<dbReference type="Gramene" id="CMS236CT">
    <property type="protein sequence ID" value="CMS236CT"/>
    <property type="gene ID" value="CMS236C"/>
</dbReference>
<name>M1VLZ4_CYAM1</name>
<feature type="domain" description="XPG-I" evidence="11">
    <location>
        <begin position="776"/>
        <end position="845"/>
    </location>
</feature>
<feature type="compositionally biased region" description="Polar residues" evidence="10">
    <location>
        <begin position="503"/>
        <end position="519"/>
    </location>
</feature>
<dbReference type="EMBL" id="AP006501">
    <property type="protein sequence ID" value="BAM82843.1"/>
    <property type="molecule type" value="Genomic_DNA"/>
</dbReference>
<dbReference type="SUPFAM" id="SSF47807">
    <property type="entry name" value="5' to 3' exonuclease, C-terminal subdomain"/>
    <property type="match status" value="1"/>
</dbReference>
<dbReference type="PANTHER" id="PTHR16171">
    <property type="entry name" value="DNA REPAIR PROTEIN COMPLEMENTING XP-G CELLS-RELATED"/>
    <property type="match status" value="1"/>
</dbReference>
<feature type="compositionally biased region" description="Polar residues" evidence="10">
    <location>
        <begin position="172"/>
        <end position="188"/>
    </location>
</feature>
<dbReference type="PRINTS" id="PR00853">
    <property type="entry name" value="XPGRADSUPER"/>
</dbReference>
<keyword evidence="5" id="KW-0479">Metal-binding</keyword>
<dbReference type="STRING" id="280699.M1VLZ4"/>
<feature type="compositionally biased region" description="Basic and acidic residues" evidence="10">
    <location>
        <begin position="641"/>
        <end position="652"/>
    </location>
</feature>
<evidence type="ECO:0000256" key="6">
    <source>
        <dbReference type="ARBA" id="ARBA00022759"/>
    </source>
</evidence>
<dbReference type="GO" id="GO:0005634">
    <property type="term" value="C:nucleus"/>
    <property type="evidence" value="ECO:0007669"/>
    <property type="project" value="UniProtKB-SubCell"/>
</dbReference>
<gene>
    <name evidence="13" type="ORF">CYME_CMS236C</name>
</gene>
<evidence type="ECO:0000256" key="8">
    <source>
        <dbReference type="ARBA" id="ARBA00022842"/>
    </source>
</evidence>
<feature type="region of interest" description="Disordered" evidence="10">
    <location>
        <begin position="466"/>
        <end position="522"/>
    </location>
</feature>
<dbReference type="KEGG" id="cme:CYME_CMS236C"/>
<dbReference type="Gene3D" id="3.40.50.1010">
    <property type="entry name" value="5'-nuclease"/>
    <property type="match status" value="2"/>
</dbReference>
<dbReference type="HOGENOM" id="CLU_003018_2_0_1"/>
<dbReference type="OrthoDB" id="2959108at2759"/>
<dbReference type="CDD" id="cd09868">
    <property type="entry name" value="PIN_XPG_RAD2"/>
    <property type="match status" value="2"/>
</dbReference>
<dbReference type="CDD" id="cd09904">
    <property type="entry name" value="H3TH_XPG"/>
    <property type="match status" value="1"/>
</dbReference>
<keyword evidence="6" id="KW-0255">Endonuclease</keyword>
<feature type="region of interest" description="Disordered" evidence="10">
    <location>
        <begin position="1052"/>
        <end position="1072"/>
    </location>
</feature>
<feature type="region of interest" description="Disordered" evidence="10">
    <location>
        <begin position="1090"/>
        <end position="1117"/>
    </location>
</feature>
<organism evidence="13 14">
    <name type="scientific">Cyanidioschyzon merolae (strain NIES-3377 / 10D)</name>
    <name type="common">Unicellular red alga</name>
    <dbReference type="NCBI Taxonomy" id="280699"/>
    <lineage>
        <taxon>Eukaryota</taxon>
        <taxon>Rhodophyta</taxon>
        <taxon>Bangiophyceae</taxon>
        <taxon>Cyanidiales</taxon>
        <taxon>Cyanidiaceae</taxon>
        <taxon>Cyanidioschyzon</taxon>
    </lineage>
</organism>
<sequence length="1117" mass="123737">MGVRGLWELLAPAGQRVGIETLSGRRVAVDASIWLNQFVRAVRDTEAMTTVRNAHLLGIFRRCCKLLYYGIEAVFVFDGGVPSLKRRTRERRRHIQNRHRARLRRAAERLLLAQLHLTRTARQKEQASASLAPADALETALQSDTAREKHPTMPRRTSAKRLTGDETRVPSDGNQPEVQRSHYANTNGRQRDELDFMAGDSTEFGLPCATSEEIISDDGSNCEAFELPDLENIDADAVVALPASVQKEIIASIRRRMHTELVETVENLDELRSPSDFSQLQVDRFLRTSQLRSKLRDARQRASHGTHLGRRLASDATREYVLVENERNLDTARNRDLAADARGTERPGACVRASVPDAPSRSAAVQSMTVNAISGTEWASEISSGFRFALKTPHDARDGDAAADCRHRVRHAELSASDVVGMPQDTRRTMFTTSNEAPSSDGRLEPARADEQSDAEFLENIEWNEVSTEGSDQEAQFASAEELTDRRLSSEHNLQKRTAQAKHLSNATLDRSGAESNTEAPMKKLSSVAKYTEMVSTEHADSLTRPAIEPRETADTPSIDIGSAANDAVGPAAFEATQPARESSNVRAVPLLADEQIDCRRPVAANTWNSAAPADAAAYHEPGRNSISQELPPGSDAGISPDDRSEDSRQEASVDACGTLDGGIAARTHHECDHSEWRSQQRAKFGAARGLIPAHRSFLMDTTEAANNAAGTGEHRGALAMNARADDATERQRMEPMFAEHEEMDLAKLRSEYAAAARHADSVTEQMFADTKRLLQLLGIPYIEAAMEAEAQCAFLDRAGIVDAVVTEDSDAFLFGASRVYRHIFEDSKYVEEYEMNRIERNMGLSRDKLICLGLLLGSDYSDGVYGVGIVNATEIVEAFCRDPDPACPDTSPEREPFRGLQDFREWLDAVHLGDDPASVSDPEPRRAAFKKLHINMKRNWNLLDKTFPNRHVIEAFLRPQVDTSWLHRRRELFPNCGPDPVALRAFCHDLFGWDSAKLEQALGPVVQAFQRHRERQTRIDSFFQPHRFARIRSTRLQNAVRKLACDGLSAGASQVSGAEKQPPDANGDRDDDSLALSLLAETEELMLRTTSECMDGTGTSFGSGSKTKRRRMSARS</sequence>
<keyword evidence="8" id="KW-0460">Magnesium</keyword>
<evidence type="ECO:0000256" key="4">
    <source>
        <dbReference type="ARBA" id="ARBA00022722"/>
    </source>
</evidence>
<feature type="compositionally biased region" description="Basic and acidic residues" evidence="10">
    <location>
        <begin position="483"/>
        <end position="494"/>
    </location>
</feature>
<dbReference type="InterPro" id="IPR036279">
    <property type="entry name" value="5-3_exonuclease_C_sf"/>
</dbReference>
<evidence type="ECO:0000259" key="11">
    <source>
        <dbReference type="SMART" id="SM00484"/>
    </source>
</evidence>
<dbReference type="RefSeq" id="XP_005538879.1">
    <property type="nucleotide sequence ID" value="XM_005538822.1"/>
</dbReference>
<dbReference type="InterPro" id="IPR001044">
    <property type="entry name" value="XPG/Rad2_eukaryotes"/>
</dbReference>
<dbReference type="GO" id="GO:0003697">
    <property type="term" value="F:single-stranded DNA binding"/>
    <property type="evidence" value="ECO:0007669"/>
    <property type="project" value="InterPro"/>
</dbReference>
<keyword evidence="9" id="KW-0539">Nucleus</keyword>
<dbReference type="Pfam" id="PF00752">
    <property type="entry name" value="XPG_N"/>
    <property type="match status" value="1"/>
</dbReference>
<keyword evidence="7" id="KW-0378">Hydrolase</keyword>
<dbReference type="AlphaFoldDB" id="M1VLZ4"/>
<feature type="compositionally biased region" description="Basic and acidic residues" evidence="10">
    <location>
        <begin position="442"/>
        <end position="451"/>
    </location>
</feature>
<dbReference type="eggNOG" id="KOG2520">
    <property type="taxonomic scope" value="Eukaryota"/>
</dbReference>
<dbReference type="SMART" id="SM00484">
    <property type="entry name" value="XPGI"/>
    <property type="match status" value="1"/>
</dbReference>
<dbReference type="SUPFAM" id="SSF88723">
    <property type="entry name" value="PIN domain-like"/>
    <property type="match status" value="1"/>
</dbReference>
<evidence type="ECO:0000259" key="12">
    <source>
        <dbReference type="SMART" id="SM00485"/>
    </source>
</evidence>
<comment type="cofactor">
    <cofactor evidence="1">
        <name>Mg(2+)</name>
        <dbReference type="ChEBI" id="CHEBI:18420"/>
    </cofactor>
</comment>
<comment type="subcellular location">
    <subcellularLocation>
        <location evidence="2">Nucleus</location>
    </subcellularLocation>
</comment>
<evidence type="ECO:0000256" key="1">
    <source>
        <dbReference type="ARBA" id="ARBA00001946"/>
    </source>
</evidence>
<evidence type="ECO:0000256" key="5">
    <source>
        <dbReference type="ARBA" id="ARBA00022723"/>
    </source>
</evidence>
<dbReference type="Gene3D" id="1.10.150.20">
    <property type="entry name" value="5' to 3' exonuclease, C-terminal subdomain"/>
    <property type="match status" value="1"/>
</dbReference>
<dbReference type="PANTHER" id="PTHR16171:SF7">
    <property type="entry name" value="DNA REPAIR PROTEIN RAD2"/>
    <property type="match status" value="1"/>
</dbReference>
<feature type="compositionally biased region" description="Basic residues" evidence="10">
    <location>
        <begin position="1107"/>
        <end position="1117"/>
    </location>
</feature>
<dbReference type="InterPro" id="IPR006086">
    <property type="entry name" value="XPG-I_dom"/>
</dbReference>
<feature type="region of interest" description="Disordered" evidence="10">
    <location>
        <begin position="141"/>
        <end position="191"/>
    </location>
</feature>
<dbReference type="Pfam" id="PF00867">
    <property type="entry name" value="XPG_I"/>
    <property type="match status" value="1"/>
</dbReference>
<dbReference type="SMART" id="SM00485">
    <property type="entry name" value="XPGN"/>
    <property type="match status" value="1"/>
</dbReference>
<proteinExistence type="inferred from homology"/>
<keyword evidence="14" id="KW-1185">Reference proteome</keyword>
<evidence type="ECO:0000256" key="9">
    <source>
        <dbReference type="ARBA" id="ARBA00023242"/>
    </source>
</evidence>